<dbReference type="GeneID" id="111158238"/>
<keyword evidence="1" id="KW-1185">Reference proteome</keyword>
<sequence>MSHYALRGQIMAYCNSLRALLEDFPTIRDTFFMVGQPQEKKGLRDSKEGLKTDPRSFRARPRGLLSADGKVFLNLWFLPHPSEVLVMFKTLPEEAAFQALQLTLQLIASLHDIVAYLFSFAQLGNCPTCFEFPLSANPLKGDWGGTEGIGSELQELQKMIDNLQSPQDPTQVSQALLLRREVIFLQFDAAVRHLIRRTFLASGNAPAYQSVTDGMYHGLPPLSSSLVKSIFASQLSLPQPLDPRSLQQQDNYSWPKP</sequence>
<proteinExistence type="predicted"/>
<dbReference type="InterPro" id="IPR040401">
    <property type="entry name" value="CCDC162"/>
</dbReference>
<dbReference type="RefSeq" id="XP_022375865.1">
    <property type="nucleotide sequence ID" value="XM_022520157.1"/>
</dbReference>
<reference evidence="2" key="1">
    <citation type="submission" date="2025-08" db="UniProtKB">
        <authorList>
            <consortium name="RefSeq"/>
        </authorList>
    </citation>
    <scope>IDENTIFICATION</scope>
    <source>
        <tissue evidence="2">Blood</tissue>
    </source>
</reference>
<accession>A0A2Y9L328</accession>
<dbReference type="AlphaFoldDB" id="A0A2Y9L328"/>
<evidence type="ECO:0000313" key="1">
    <source>
        <dbReference type="Proteomes" id="UP000248482"/>
    </source>
</evidence>
<dbReference type="PANTHER" id="PTHR33331:SF13">
    <property type="entry name" value="COILED-COIL DOMAIN CONTAINING 162"/>
    <property type="match status" value="1"/>
</dbReference>
<dbReference type="OrthoDB" id="76966at2759"/>
<dbReference type="Proteomes" id="UP000248482">
    <property type="component" value="Unplaced"/>
</dbReference>
<organism evidence="1 2">
    <name type="scientific">Enhydra lutris kenyoni</name>
    <name type="common">northern sea otter</name>
    <dbReference type="NCBI Taxonomy" id="391180"/>
    <lineage>
        <taxon>Eukaryota</taxon>
        <taxon>Metazoa</taxon>
        <taxon>Chordata</taxon>
        <taxon>Craniata</taxon>
        <taxon>Vertebrata</taxon>
        <taxon>Euteleostomi</taxon>
        <taxon>Mammalia</taxon>
        <taxon>Eutheria</taxon>
        <taxon>Laurasiatheria</taxon>
        <taxon>Carnivora</taxon>
        <taxon>Caniformia</taxon>
        <taxon>Musteloidea</taxon>
        <taxon>Mustelidae</taxon>
        <taxon>Lutrinae</taxon>
        <taxon>Enhydra</taxon>
    </lineage>
</organism>
<name>A0A2Y9L328_ENHLU</name>
<protein>
    <submittedName>
        <fullName evidence="2">Coiled-coil domain-containing protein 162-like</fullName>
    </submittedName>
</protein>
<evidence type="ECO:0000313" key="2">
    <source>
        <dbReference type="RefSeq" id="XP_022375865.1"/>
    </source>
</evidence>
<gene>
    <name evidence="2" type="primary">LOC111158238</name>
</gene>
<dbReference type="PANTHER" id="PTHR33331">
    <property type="entry name" value="COILED-COIL DOMAIN-CONTAINING PROTEIN 162"/>
    <property type="match status" value="1"/>
</dbReference>
<dbReference type="KEGG" id="elk:111158238"/>
<dbReference type="STRING" id="391180.A0A2Y9L328"/>